<feature type="compositionally biased region" description="Polar residues" evidence="11">
    <location>
        <begin position="202"/>
        <end position="211"/>
    </location>
</feature>
<dbReference type="Gene3D" id="3.30.200.20">
    <property type="entry name" value="Phosphorylase Kinase, domain 1"/>
    <property type="match status" value="1"/>
</dbReference>
<feature type="compositionally biased region" description="Low complexity" evidence="11">
    <location>
        <begin position="242"/>
        <end position="254"/>
    </location>
</feature>
<reference evidence="14" key="1">
    <citation type="submission" date="2018-04" db="EMBL/GenBank/DDBJ databases">
        <authorList>
            <person name="Go L.Y."/>
            <person name="Mitchell J.A."/>
        </authorList>
    </citation>
    <scope>NUCLEOTIDE SEQUENCE</scope>
    <source>
        <tissue evidence="14">Whole organism</tissue>
    </source>
</reference>
<dbReference type="InterPro" id="IPR017441">
    <property type="entry name" value="Protein_kinase_ATP_BS"/>
</dbReference>
<keyword evidence="3" id="KW-0479">Metal-binding</keyword>
<gene>
    <name evidence="15" type="primary">CSON000374</name>
</gene>
<protein>
    <submittedName>
        <fullName evidence="15">CSON000374 protein</fullName>
    </submittedName>
</protein>
<dbReference type="Pfam" id="PF20406">
    <property type="entry name" value="SAM_KSR1_N"/>
    <property type="match status" value="1"/>
</dbReference>
<evidence type="ECO:0000313" key="15">
    <source>
        <dbReference type="EMBL" id="SSX28710.1"/>
    </source>
</evidence>
<keyword evidence="1" id="KW-0723">Serine/threonine-protein kinase</keyword>
<feature type="compositionally biased region" description="Low complexity" evidence="11">
    <location>
        <begin position="539"/>
        <end position="559"/>
    </location>
</feature>
<evidence type="ECO:0000313" key="14">
    <source>
        <dbReference type="EMBL" id="SSX08798.1"/>
    </source>
</evidence>
<evidence type="ECO:0000256" key="10">
    <source>
        <dbReference type="PROSITE-ProRule" id="PRU10141"/>
    </source>
</evidence>
<feature type="region of interest" description="Disordered" evidence="11">
    <location>
        <begin position="644"/>
        <end position="686"/>
    </location>
</feature>
<dbReference type="PROSITE" id="PS00479">
    <property type="entry name" value="ZF_DAG_PE_1"/>
    <property type="match status" value="1"/>
</dbReference>
<evidence type="ECO:0000256" key="5">
    <source>
        <dbReference type="ARBA" id="ARBA00022777"/>
    </source>
</evidence>
<evidence type="ECO:0000259" key="12">
    <source>
        <dbReference type="PROSITE" id="PS50011"/>
    </source>
</evidence>
<feature type="region of interest" description="Disordered" evidence="11">
    <location>
        <begin position="202"/>
        <end position="298"/>
    </location>
</feature>
<feature type="compositionally biased region" description="Polar residues" evidence="11">
    <location>
        <begin position="654"/>
        <end position="665"/>
    </location>
</feature>
<feature type="compositionally biased region" description="Basic and acidic residues" evidence="11">
    <location>
        <begin position="644"/>
        <end position="653"/>
    </location>
</feature>
<evidence type="ECO:0000256" key="11">
    <source>
        <dbReference type="SAM" id="MobiDB-lite"/>
    </source>
</evidence>
<dbReference type="InterPro" id="IPR051681">
    <property type="entry name" value="Ser/Thr_Kinases-Pseudokinases"/>
</dbReference>
<dbReference type="EMBL" id="UFQT01001064">
    <property type="protein sequence ID" value="SSX28710.1"/>
    <property type="molecule type" value="Genomic_DNA"/>
</dbReference>
<dbReference type="GO" id="GO:0046872">
    <property type="term" value="F:metal ion binding"/>
    <property type="evidence" value="ECO:0007669"/>
    <property type="project" value="UniProtKB-KW"/>
</dbReference>
<keyword evidence="2" id="KW-0808">Transferase</keyword>
<dbReference type="FunFam" id="1.10.510.10:FF:000107">
    <property type="entry name" value="kinase suppressor of Ras 1"/>
    <property type="match status" value="1"/>
</dbReference>
<dbReference type="Gene3D" id="1.10.150.50">
    <property type="entry name" value="Transcription Factor, Ets-1"/>
    <property type="match status" value="1"/>
</dbReference>
<dbReference type="PROSITE" id="PS50081">
    <property type="entry name" value="ZF_DAG_PE_2"/>
    <property type="match status" value="1"/>
</dbReference>
<evidence type="ECO:0000256" key="4">
    <source>
        <dbReference type="ARBA" id="ARBA00022741"/>
    </source>
</evidence>
<dbReference type="AlphaFoldDB" id="A0A336MFK1"/>
<keyword evidence="4 10" id="KW-0547">Nucleotide-binding</keyword>
<keyword evidence="5" id="KW-0418">Kinase</keyword>
<feature type="compositionally biased region" description="Basic and acidic residues" evidence="11">
    <location>
        <begin position="666"/>
        <end position="682"/>
    </location>
</feature>
<accession>A0A336MFK1</accession>
<feature type="compositionally biased region" description="Polar residues" evidence="11">
    <location>
        <begin position="505"/>
        <end position="521"/>
    </location>
</feature>
<evidence type="ECO:0000256" key="9">
    <source>
        <dbReference type="ARBA" id="ARBA00048679"/>
    </source>
</evidence>
<dbReference type="InterPro" id="IPR008271">
    <property type="entry name" value="Ser/Thr_kinase_AS"/>
</dbReference>
<dbReference type="FunFam" id="3.30.200.20:FF:000034">
    <property type="entry name" value="Kinase suppressor of Ras 1"/>
    <property type="match status" value="1"/>
</dbReference>
<organism evidence="15">
    <name type="scientific">Culicoides sonorensis</name>
    <name type="common">Biting midge</name>
    <dbReference type="NCBI Taxonomy" id="179676"/>
    <lineage>
        <taxon>Eukaryota</taxon>
        <taxon>Metazoa</taxon>
        <taxon>Ecdysozoa</taxon>
        <taxon>Arthropoda</taxon>
        <taxon>Hexapoda</taxon>
        <taxon>Insecta</taxon>
        <taxon>Pterygota</taxon>
        <taxon>Neoptera</taxon>
        <taxon>Endopterygota</taxon>
        <taxon>Diptera</taxon>
        <taxon>Nematocera</taxon>
        <taxon>Chironomoidea</taxon>
        <taxon>Ceratopogonidae</taxon>
        <taxon>Ceratopogoninae</taxon>
        <taxon>Culicoides</taxon>
        <taxon>Monoculicoides</taxon>
    </lineage>
</organism>
<feature type="region of interest" description="Disordered" evidence="11">
    <location>
        <begin position="385"/>
        <end position="424"/>
    </location>
</feature>
<dbReference type="CDD" id="cd14063">
    <property type="entry name" value="PK_KSR"/>
    <property type="match status" value="1"/>
</dbReference>
<evidence type="ECO:0000256" key="6">
    <source>
        <dbReference type="ARBA" id="ARBA00022833"/>
    </source>
</evidence>
<dbReference type="Gene3D" id="3.30.60.20">
    <property type="match status" value="1"/>
</dbReference>
<feature type="binding site" evidence="10">
    <location>
        <position position="729"/>
    </location>
    <ligand>
        <name>ATP</name>
        <dbReference type="ChEBI" id="CHEBI:30616"/>
    </ligand>
</feature>
<feature type="compositionally biased region" description="Polar residues" evidence="11">
    <location>
        <begin position="280"/>
        <end position="298"/>
    </location>
</feature>
<dbReference type="SMART" id="SM00109">
    <property type="entry name" value="C1"/>
    <property type="match status" value="1"/>
</dbReference>
<dbReference type="InterPro" id="IPR046933">
    <property type="entry name" value="SAM_KSR1_N_sf"/>
</dbReference>
<dbReference type="PROSITE" id="PS50011">
    <property type="entry name" value="PROTEIN_KINASE_DOM"/>
    <property type="match status" value="1"/>
</dbReference>
<dbReference type="InterPro" id="IPR025561">
    <property type="entry name" value="KSR_SAM-like_dom"/>
</dbReference>
<evidence type="ECO:0000256" key="8">
    <source>
        <dbReference type="ARBA" id="ARBA00047899"/>
    </source>
</evidence>
<feature type="compositionally biased region" description="Polar residues" evidence="11">
    <location>
        <begin position="385"/>
        <end position="396"/>
    </location>
</feature>
<dbReference type="SUPFAM" id="SSF56112">
    <property type="entry name" value="Protein kinase-like (PK-like)"/>
    <property type="match status" value="1"/>
</dbReference>
<dbReference type="FunFam" id="3.30.60.20:FF:000061">
    <property type="entry name" value="Kinase suppressor of Ras"/>
    <property type="match status" value="1"/>
</dbReference>
<dbReference type="EMBL" id="UFQS01001064">
    <property type="protein sequence ID" value="SSX08798.1"/>
    <property type="molecule type" value="Genomic_DNA"/>
</dbReference>
<proteinExistence type="predicted"/>
<feature type="compositionally biased region" description="Polar residues" evidence="11">
    <location>
        <begin position="560"/>
        <end position="590"/>
    </location>
</feature>
<feature type="domain" description="Phorbol-ester/DAG-type" evidence="13">
    <location>
        <begin position="440"/>
        <end position="486"/>
    </location>
</feature>
<dbReference type="PANTHER" id="PTHR44329:SF253">
    <property type="entry name" value="KINASE SUPPRESSOR OF RAS 2"/>
    <property type="match status" value="1"/>
</dbReference>
<dbReference type="Pfam" id="PF13543">
    <property type="entry name" value="SAM_KSR1"/>
    <property type="match status" value="1"/>
</dbReference>
<feature type="region of interest" description="Disordered" evidence="11">
    <location>
        <begin position="505"/>
        <end position="590"/>
    </location>
</feature>
<dbReference type="SMART" id="SM00220">
    <property type="entry name" value="S_TKc"/>
    <property type="match status" value="1"/>
</dbReference>
<reference evidence="15" key="2">
    <citation type="submission" date="2018-07" db="EMBL/GenBank/DDBJ databases">
        <authorList>
            <person name="Quirk P.G."/>
            <person name="Krulwich T.A."/>
        </authorList>
    </citation>
    <scope>NUCLEOTIDE SEQUENCE</scope>
</reference>
<dbReference type="VEuPathDB" id="VectorBase:CSON000374"/>
<dbReference type="InterPro" id="IPR046861">
    <property type="entry name" value="SAM_KSR1_N"/>
</dbReference>
<name>A0A336MFK1_CULSO</name>
<comment type="catalytic activity">
    <reaction evidence="8">
        <text>L-threonyl-[protein] + ATP = O-phospho-L-threonyl-[protein] + ADP + H(+)</text>
        <dbReference type="Rhea" id="RHEA:46608"/>
        <dbReference type="Rhea" id="RHEA-COMP:11060"/>
        <dbReference type="Rhea" id="RHEA-COMP:11605"/>
        <dbReference type="ChEBI" id="CHEBI:15378"/>
        <dbReference type="ChEBI" id="CHEBI:30013"/>
        <dbReference type="ChEBI" id="CHEBI:30616"/>
        <dbReference type="ChEBI" id="CHEBI:61977"/>
        <dbReference type="ChEBI" id="CHEBI:456216"/>
        <dbReference type="EC" id="2.7.11.1"/>
    </reaction>
</comment>
<dbReference type="InterPro" id="IPR046349">
    <property type="entry name" value="C1-like_sf"/>
</dbReference>
<dbReference type="SUPFAM" id="SSF57889">
    <property type="entry name" value="Cysteine-rich domain"/>
    <property type="match status" value="1"/>
</dbReference>
<dbReference type="GO" id="GO:0004674">
    <property type="term" value="F:protein serine/threonine kinase activity"/>
    <property type="evidence" value="ECO:0007669"/>
    <property type="project" value="UniProtKB-KW"/>
</dbReference>
<evidence type="ECO:0000259" key="13">
    <source>
        <dbReference type="PROSITE" id="PS50081"/>
    </source>
</evidence>
<dbReference type="Gene3D" id="6.10.140.1120">
    <property type="match status" value="1"/>
</dbReference>
<evidence type="ECO:0000256" key="7">
    <source>
        <dbReference type="ARBA" id="ARBA00022840"/>
    </source>
</evidence>
<dbReference type="InterPro" id="IPR000719">
    <property type="entry name" value="Prot_kinase_dom"/>
</dbReference>
<keyword evidence="6" id="KW-0862">Zinc</keyword>
<feature type="domain" description="Protein kinase" evidence="12">
    <location>
        <begin position="703"/>
        <end position="967"/>
    </location>
</feature>
<feature type="region of interest" description="Disordered" evidence="11">
    <location>
        <begin position="343"/>
        <end position="368"/>
    </location>
</feature>
<dbReference type="GO" id="GO:0006950">
    <property type="term" value="P:response to stress"/>
    <property type="evidence" value="ECO:0007669"/>
    <property type="project" value="UniProtKB-ARBA"/>
</dbReference>
<dbReference type="GO" id="GO:0005524">
    <property type="term" value="F:ATP binding"/>
    <property type="evidence" value="ECO:0007669"/>
    <property type="project" value="UniProtKB-UniRule"/>
</dbReference>
<dbReference type="Gene3D" id="1.10.510.10">
    <property type="entry name" value="Transferase(Phosphotransferase) domain 1"/>
    <property type="match status" value="1"/>
</dbReference>
<dbReference type="CDD" id="cd20812">
    <property type="entry name" value="C1_KSR"/>
    <property type="match status" value="1"/>
</dbReference>
<evidence type="ECO:0000256" key="1">
    <source>
        <dbReference type="ARBA" id="ARBA00022527"/>
    </source>
</evidence>
<dbReference type="Pfam" id="PF00130">
    <property type="entry name" value="C1_1"/>
    <property type="match status" value="1"/>
</dbReference>
<dbReference type="InterPro" id="IPR001245">
    <property type="entry name" value="Ser-Thr/Tyr_kinase_cat_dom"/>
</dbReference>
<evidence type="ECO:0000256" key="3">
    <source>
        <dbReference type="ARBA" id="ARBA00022723"/>
    </source>
</evidence>
<sequence>MENENELHLKKGLDVIQSMIDISADRLEGLRTQCNSSAELTQQEIRTLETKLVKMFSELLIRKEKLPKNLQNISNNGREIKQWLRVVGLSGDSLNAVIHSVNSLEMLICKNEIELRKILTDNSQVRDEEVRRLIRAMNCLKICQSCIKNGRKDQSDLFWDSWDRHHHTQLKQGTSPRNEKGKVNYKVNRHQHPHTMNYDSQINSHEQQSPLELSPPDHVQVQSSDELSFHTLTPSPSPPNSPANNSKSKTKGFPTTPPPKKKHQTLVSATSGFGTPPPHSNNIGASCNTVPHPNGGQINSLDQQFLSKSRSHEFHLQQQLQIQEYNNQESQLQHSVKNQENNHATLTSSNSHQPSSTQYTSNSDSIMTDSGIHIHSSATTINKSECNSNVSYNMPTPRSRLHTEPGPDTDIGESMTSNSLTVPRSPCTPIITRGMGHMIQHRFTKNFRVTACTCDLCNKQMFFGFKCTECKYRCHKDCKPNVPPSCGLPQEFVDEFKKTLQSDNIVSNTSPSLGSRNFLSSNRRDKSRIQPHNVHGPDSSSAGSSCNSSSPSSPALLNSFNYQTPAPSTKSQFNFPEVSPSTIANGNNQKSIRITTTTIDDSGNGSELEKQKADYYQGSQIQHTESVMTNSITYKQQNLSELTDTHKSNDSDKTMSLTGSNSTSTDSDRTPVRLDSMEERESANWPRQNSLSLKEWDIPYDDLKLLEKIGKGRFGTVHRALWHGDVAVKILKPDYLDDESTIEAFKLEVATFKKTRHENLVLFMGACMKPPRLAIVTSLCKGSTLYTHIHLRKDKFTLNRTTLVAQQISQGMGYLHARGIVHKDLKTKNIFLENGKVIITDFGLFSATKLSYTEHGLGIARGWLCYLAPELIKGLKPFRPTDEDLPFSKGSDVHAFGTVWYELLCGEFPFKSQPHESVIWQVGRGMKQTLANLQASRDIKDILMMCWAFEVDTRPDFAKLLQLLERLPKKRLARSPSHPVQLSRSAESVF</sequence>
<comment type="catalytic activity">
    <reaction evidence="9">
        <text>L-seryl-[protein] + ATP = O-phospho-L-seryl-[protein] + ADP + H(+)</text>
        <dbReference type="Rhea" id="RHEA:17989"/>
        <dbReference type="Rhea" id="RHEA-COMP:9863"/>
        <dbReference type="Rhea" id="RHEA-COMP:11604"/>
        <dbReference type="ChEBI" id="CHEBI:15378"/>
        <dbReference type="ChEBI" id="CHEBI:29999"/>
        <dbReference type="ChEBI" id="CHEBI:30616"/>
        <dbReference type="ChEBI" id="CHEBI:83421"/>
        <dbReference type="ChEBI" id="CHEBI:456216"/>
        <dbReference type="EC" id="2.7.11.1"/>
    </reaction>
</comment>
<dbReference type="PROSITE" id="PS00107">
    <property type="entry name" value="PROTEIN_KINASE_ATP"/>
    <property type="match status" value="1"/>
</dbReference>
<evidence type="ECO:0000256" key="2">
    <source>
        <dbReference type="ARBA" id="ARBA00022679"/>
    </source>
</evidence>
<dbReference type="InterPro" id="IPR013761">
    <property type="entry name" value="SAM/pointed_sf"/>
</dbReference>
<keyword evidence="7 10" id="KW-0067">ATP-binding</keyword>
<dbReference type="PANTHER" id="PTHR44329">
    <property type="entry name" value="SERINE/THREONINE-PROTEIN KINASE TNNI3K-RELATED"/>
    <property type="match status" value="1"/>
</dbReference>
<dbReference type="InterPro" id="IPR011009">
    <property type="entry name" value="Kinase-like_dom_sf"/>
</dbReference>
<dbReference type="Pfam" id="PF07714">
    <property type="entry name" value="PK_Tyr_Ser-Thr"/>
    <property type="match status" value="1"/>
</dbReference>
<dbReference type="InterPro" id="IPR002219">
    <property type="entry name" value="PKC_DAG/PE"/>
</dbReference>
<dbReference type="PROSITE" id="PS00108">
    <property type="entry name" value="PROTEIN_KINASE_ST"/>
    <property type="match status" value="1"/>
</dbReference>